<dbReference type="Pfam" id="PF01228">
    <property type="entry name" value="Gly_radical"/>
    <property type="match status" value="1"/>
</dbReference>
<dbReference type="InterPro" id="IPR004184">
    <property type="entry name" value="PFL_dom"/>
</dbReference>
<keyword evidence="2" id="KW-0456">Lyase</keyword>
<evidence type="ECO:0000259" key="4">
    <source>
        <dbReference type="PROSITE" id="PS51149"/>
    </source>
</evidence>
<dbReference type="SUPFAM" id="SSF51998">
    <property type="entry name" value="PFL-like glycyl radical enzymes"/>
    <property type="match status" value="1"/>
</dbReference>
<comment type="caution">
    <text evidence="6">The sequence shown here is derived from an EMBL/GenBank/DDBJ whole genome shotgun (WGS) entry which is preliminary data.</text>
</comment>
<dbReference type="GO" id="GO:0016829">
    <property type="term" value="F:lyase activity"/>
    <property type="evidence" value="ECO:0007669"/>
    <property type="project" value="UniProtKB-KW"/>
</dbReference>
<reference evidence="6" key="1">
    <citation type="journal article" date="2015" name="Nature">
        <title>Complex archaea that bridge the gap between prokaryotes and eukaryotes.</title>
        <authorList>
            <person name="Spang A."/>
            <person name="Saw J.H."/>
            <person name="Jorgensen S.L."/>
            <person name="Zaremba-Niedzwiedzka K."/>
            <person name="Martijn J."/>
            <person name="Lind A.E."/>
            <person name="van Eijk R."/>
            <person name="Schleper C."/>
            <person name="Guy L."/>
            <person name="Ettema T.J."/>
        </authorList>
    </citation>
    <scope>NUCLEOTIDE SEQUENCE</scope>
</reference>
<dbReference type="Pfam" id="PF02901">
    <property type="entry name" value="PFL-like"/>
    <property type="match status" value="1"/>
</dbReference>
<accession>A0A0F9RE25</accession>
<dbReference type="CDD" id="cd01677">
    <property type="entry name" value="PFL2_DhaB_BssA"/>
    <property type="match status" value="1"/>
</dbReference>
<evidence type="ECO:0000256" key="2">
    <source>
        <dbReference type="ARBA" id="ARBA00023239"/>
    </source>
</evidence>
<evidence type="ECO:0008006" key="7">
    <source>
        <dbReference type="Google" id="ProtNLM"/>
    </source>
</evidence>
<dbReference type="PANTHER" id="PTHR43641:SF2">
    <property type="entry name" value="DEHYDRATASE YBIW-RELATED"/>
    <property type="match status" value="1"/>
</dbReference>
<proteinExistence type="predicted"/>
<keyword evidence="1" id="KW-0556">Organic radical</keyword>
<gene>
    <name evidence="6" type="ORF">LCGC14_0605370</name>
</gene>
<sequence>MFAKKTCSKEDDTMATRTSEKMSPSKADKNAQAIATFQYPGLSRPTTRVMLGVKRNQSVTPELFPYRAVAVTRSYQETEGQPIVIRRAKMLERILREQPVRIQEGELIVGMKTVKPLGSPVFPEINCAWVEQDLDILSERSNTPFYVSEETKKTLREEVLPYWRGRQINDRLVESVPDQIWQADLRGVIYNYFTSRTIGHITVGYSKMLNKGMNGIKTDIQKSVSQLHFEDPNYIHKKQFLEAVSSACDAAVMFAGRYAKEARRLASTEKDSRRRAELERIVQVCKRVPANPARTFHEALQSFWFTQLVLNLETNGHAISPGRFDQYMYPFYRHSIDSGELTKEEAQELLDLLWVKLDEITLAKNSGESETSSSYPEFQNLNIGGLTPEGKDATNELSYMCLSALEHVKLPQPQLSAQISTKTPPKFLLRCCEVLKYGMGLPALFNSDIMVLGMVNRGKKLQDARSGSLNGCVSPNCDGKDRMASSGYYNLAKCLELTLNNGIDRLTGEQLGPKTGNSGQFASFDDVINAFQQQVAYFVDLKVQYDNIMRDIYATYCPVPFTSALIDDCIEKGLDWHNGGARYNQAVISGVGLGTVADSLSAIKKHIFDERSYTIADLKKALDEDFKGHEVLRLVLINKTSHYGNDEDYADSLALLTQKIFCDEVERHRDIQGARYFVNLLPTTAHIALGNLTGATPDGRHAGIWLSEGISPVQGHDKYGPTAVAKSVSKLDHARCNGTLLNMKISPQSLKTQEDLHKFAALIRGYFDQGGYHVQFNIIDENTLRDAQKHPENYRNLLIRVAGYSDYFVLLSHEIQEEIISRTKHGL</sequence>
<dbReference type="Gene3D" id="3.20.70.20">
    <property type="match status" value="1"/>
</dbReference>
<feature type="domain" description="Glycine radical" evidence="4">
    <location>
        <begin position="708"/>
        <end position="827"/>
    </location>
</feature>
<dbReference type="GO" id="GO:0005829">
    <property type="term" value="C:cytosol"/>
    <property type="evidence" value="ECO:0007669"/>
    <property type="project" value="TreeGrafter"/>
</dbReference>
<dbReference type="PROSITE" id="PS51149">
    <property type="entry name" value="GLY_RADICAL_2"/>
    <property type="match status" value="1"/>
</dbReference>
<evidence type="ECO:0000256" key="1">
    <source>
        <dbReference type="ARBA" id="ARBA00022818"/>
    </source>
</evidence>
<name>A0A0F9RE25_9ZZZZ</name>
<organism evidence="6">
    <name type="scientific">marine sediment metagenome</name>
    <dbReference type="NCBI Taxonomy" id="412755"/>
    <lineage>
        <taxon>unclassified sequences</taxon>
        <taxon>metagenomes</taxon>
        <taxon>ecological metagenomes</taxon>
    </lineage>
</organism>
<protein>
    <recommendedName>
        <fullName evidence="7">PFL domain-containing protein</fullName>
    </recommendedName>
</protein>
<dbReference type="PANTHER" id="PTHR43641">
    <property type="entry name" value="FORMATE ACETYLTRANSFERASE 3-RELATED"/>
    <property type="match status" value="1"/>
</dbReference>
<feature type="domain" description="PFL" evidence="5">
    <location>
        <begin position="47"/>
        <end position="701"/>
    </location>
</feature>
<dbReference type="NCBIfam" id="TIGR01774">
    <property type="entry name" value="PFL2-3"/>
    <property type="match status" value="1"/>
</dbReference>
<feature type="region of interest" description="Disordered" evidence="3">
    <location>
        <begin position="1"/>
        <end position="29"/>
    </location>
</feature>
<dbReference type="AlphaFoldDB" id="A0A0F9RE25"/>
<dbReference type="InterPro" id="IPR001150">
    <property type="entry name" value="Gly_radical"/>
</dbReference>
<dbReference type="InterPro" id="IPR010098">
    <property type="entry name" value="PFL2/GDeHydtase_fam"/>
</dbReference>
<evidence type="ECO:0000256" key="3">
    <source>
        <dbReference type="SAM" id="MobiDB-lite"/>
    </source>
</evidence>
<evidence type="ECO:0000313" key="6">
    <source>
        <dbReference type="EMBL" id="KKN53144.1"/>
    </source>
</evidence>
<feature type="compositionally biased region" description="Basic and acidic residues" evidence="3">
    <location>
        <begin position="7"/>
        <end position="20"/>
    </location>
</feature>
<dbReference type="PROSITE" id="PS51554">
    <property type="entry name" value="PFL"/>
    <property type="match status" value="1"/>
</dbReference>
<evidence type="ECO:0000259" key="5">
    <source>
        <dbReference type="PROSITE" id="PS51554"/>
    </source>
</evidence>
<dbReference type="InterPro" id="IPR051215">
    <property type="entry name" value="GRE"/>
</dbReference>
<dbReference type="EMBL" id="LAZR01000986">
    <property type="protein sequence ID" value="KKN53144.1"/>
    <property type="molecule type" value="Genomic_DNA"/>
</dbReference>